<keyword evidence="7 11" id="KW-0554">One-carbon metabolism</keyword>
<dbReference type="Gene3D" id="3.90.1150.10">
    <property type="entry name" value="Aspartate Aminotransferase, domain 1"/>
    <property type="match status" value="1"/>
</dbReference>
<feature type="binding site" evidence="11">
    <location>
        <position position="121"/>
    </location>
    <ligand>
        <name>(6S)-5,6,7,8-tetrahydrofolate</name>
        <dbReference type="ChEBI" id="CHEBI:57453"/>
    </ligand>
</feature>
<dbReference type="InterPro" id="IPR015421">
    <property type="entry name" value="PyrdxlP-dep_Trfase_major"/>
</dbReference>
<evidence type="ECO:0000259" key="13">
    <source>
        <dbReference type="Pfam" id="PF00464"/>
    </source>
</evidence>
<evidence type="ECO:0000313" key="15">
    <source>
        <dbReference type="Proteomes" id="UP000254575"/>
    </source>
</evidence>
<proteinExistence type="inferred from homology"/>
<evidence type="ECO:0000256" key="12">
    <source>
        <dbReference type="PIRSR" id="PIRSR000412-50"/>
    </source>
</evidence>
<comment type="similarity">
    <text evidence="4 11">Belongs to the SHMT family.</text>
</comment>
<comment type="pathway">
    <text evidence="11">Amino-acid biosynthesis; glycine biosynthesis; glycine from L-serine: step 1/1.</text>
</comment>
<name>A0A380N2B6_9GAMM</name>
<dbReference type="GO" id="GO:0008168">
    <property type="term" value="F:methyltransferase activity"/>
    <property type="evidence" value="ECO:0007669"/>
    <property type="project" value="UniProtKB-KW"/>
</dbReference>
<organism evidence="14 15">
    <name type="scientific">Suttonella indologenes</name>
    <dbReference type="NCBI Taxonomy" id="13276"/>
    <lineage>
        <taxon>Bacteria</taxon>
        <taxon>Pseudomonadati</taxon>
        <taxon>Pseudomonadota</taxon>
        <taxon>Gammaproteobacteria</taxon>
        <taxon>Cardiobacteriales</taxon>
        <taxon>Cardiobacteriaceae</taxon>
        <taxon>Suttonella</taxon>
    </lineage>
</organism>
<evidence type="ECO:0000256" key="4">
    <source>
        <dbReference type="ARBA" id="ARBA00006376"/>
    </source>
</evidence>
<comment type="subcellular location">
    <subcellularLocation>
        <location evidence="3 11">Cytoplasm</location>
    </subcellularLocation>
</comment>
<protein>
    <recommendedName>
        <fullName evidence="11">Serine hydroxymethyltransferase</fullName>
        <shortName evidence="11">SHMT</shortName>
        <shortName evidence="11">Serine methylase</shortName>
        <ecNumber evidence="11">2.1.2.1</ecNumber>
    </recommendedName>
</protein>
<accession>A0A380N2B6</accession>
<evidence type="ECO:0000256" key="6">
    <source>
        <dbReference type="ARBA" id="ARBA00022490"/>
    </source>
</evidence>
<dbReference type="GO" id="GO:0030170">
    <property type="term" value="F:pyridoxal phosphate binding"/>
    <property type="evidence" value="ECO:0007669"/>
    <property type="project" value="UniProtKB-UniRule"/>
</dbReference>
<dbReference type="PROSITE" id="PS00096">
    <property type="entry name" value="SHMT"/>
    <property type="match status" value="1"/>
</dbReference>
<dbReference type="Proteomes" id="UP000254575">
    <property type="component" value="Unassembled WGS sequence"/>
</dbReference>
<feature type="binding site" evidence="11">
    <location>
        <begin position="125"/>
        <end position="127"/>
    </location>
    <ligand>
        <name>(6S)-5,6,7,8-tetrahydrofolate</name>
        <dbReference type="ChEBI" id="CHEBI:57453"/>
    </ligand>
</feature>
<dbReference type="Pfam" id="PF00464">
    <property type="entry name" value="SHMT"/>
    <property type="match status" value="1"/>
</dbReference>
<comment type="pathway">
    <text evidence="11">One-carbon metabolism; tetrahydrofolate interconversion.</text>
</comment>
<dbReference type="GO" id="GO:0004372">
    <property type="term" value="F:glycine hydroxymethyltransferase activity"/>
    <property type="evidence" value="ECO:0007669"/>
    <property type="project" value="UniProtKB-UniRule"/>
</dbReference>
<keyword evidence="8 11" id="KW-0028">Amino-acid biosynthesis</keyword>
<comment type="cofactor">
    <cofactor evidence="2 11 12">
        <name>pyridoxal 5'-phosphate</name>
        <dbReference type="ChEBI" id="CHEBI:597326"/>
    </cofactor>
</comment>
<feature type="modified residue" description="N6-(pyridoxal phosphate)lysine" evidence="11 12">
    <location>
        <position position="230"/>
    </location>
</feature>
<keyword evidence="9 11" id="KW-0808">Transferase</keyword>
<dbReference type="InterPro" id="IPR001085">
    <property type="entry name" value="Ser_HO-MeTrfase"/>
</dbReference>
<dbReference type="EMBL" id="UHIA01000004">
    <property type="protein sequence ID" value="SUO98061.1"/>
    <property type="molecule type" value="Genomic_DNA"/>
</dbReference>
<reference evidence="14 15" key="1">
    <citation type="submission" date="2018-06" db="EMBL/GenBank/DDBJ databases">
        <authorList>
            <consortium name="Pathogen Informatics"/>
            <person name="Doyle S."/>
        </authorList>
    </citation>
    <scope>NUCLEOTIDE SEQUENCE [LARGE SCALE GENOMIC DNA]</scope>
    <source>
        <strain evidence="14 15">NCTC10717</strain>
    </source>
</reference>
<dbReference type="InterPro" id="IPR015422">
    <property type="entry name" value="PyrdxlP-dep_Trfase_small"/>
</dbReference>
<dbReference type="GO" id="GO:0005829">
    <property type="term" value="C:cytosol"/>
    <property type="evidence" value="ECO:0007669"/>
    <property type="project" value="TreeGrafter"/>
</dbReference>
<dbReference type="RefSeq" id="WP_115218934.1">
    <property type="nucleotide sequence ID" value="NZ_UHIA01000004.1"/>
</dbReference>
<evidence type="ECO:0000256" key="8">
    <source>
        <dbReference type="ARBA" id="ARBA00022605"/>
    </source>
</evidence>
<evidence type="ECO:0000313" key="14">
    <source>
        <dbReference type="EMBL" id="SUO98061.1"/>
    </source>
</evidence>
<evidence type="ECO:0000256" key="2">
    <source>
        <dbReference type="ARBA" id="ARBA00001933"/>
    </source>
</evidence>
<dbReference type="InterPro" id="IPR039429">
    <property type="entry name" value="SHMT-like_dom"/>
</dbReference>
<feature type="binding site" evidence="11">
    <location>
        <begin position="355"/>
        <end position="357"/>
    </location>
    <ligand>
        <name>(6S)-5,6,7,8-tetrahydrofolate</name>
        <dbReference type="ChEBI" id="CHEBI:57453"/>
    </ligand>
</feature>
<keyword evidence="10 11" id="KW-0663">Pyridoxal phosphate</keyword>
<dbReference type="UniPathway" id="UPA00193"/>
<dbReference type="EC" id="2.1.2.1" evidence="11"/>
<keyword evidence="15" id="KW-1185">Reference proteome</keyword>
<keyword evidence="6 11" id="KW-0963">Cytoplasm</keyword>
<dbReference type="CDD" id="cd00378">
    <property type="entry name" value="SHMT"/>
    <property type="match status" value="1"/>
</dbReference>
<dbReference type="GO" id="GO:0019264">
    <property type="term" value="P:glycine biosynthetic process from serine"/>
    <property type="evidence" value="ECO:0007669"/>
    <property type="project" value="UniProtKB-UniRule"/>
</dbReference>
<dbReference type="InterPro" id="IPR049943">
    <property type="entry name" value="Ser_HO-MeTrfase-like"/>
</dbReference>
<dbReference type="PANTHER" id="PTHR11680:SF50">
    <property type="entry name" value="SERINE HYDROXYMETHYLTRANSFERASE"/>
    <property type="match status" value="1"/>
</dbReference>
<comment type="catalytic activity">
    <reaction evidence="1 11">
        <text>(6R)-5,10-methylene-5,6,7,8-tetrahydrofolate + glycine + H2O = (6S)-5,6,7,8-tetrahydrofolate + L-serine</text>
        <dbReference type="Rhea" id="RHEA:15481"/>
        <dbReference type="ChEBI" id="CHEBI:15377"/>
        <dbReference type="ChEBI" id="CHEBI:15636"/>
        <dbReference type="ChEBI" id="CHEBI:33384"/>
        <dbReference type="ChEBI" id="CHEBI:57305"/>
        <dbReference type="ChEBI" id="CHEBI:57453"/>
        <dbReference type="EC" id="2.1.2.1"/>
    </reaction>
</comment>
<evidence type="ECO:0000256" key="5">
    <source>
        <dbReference type="ARBA" id="ARBA00011738"/>
    </source>
</evidence>
<dbReference type="Gene3D" id="3.40.640.10">
    <property type="entry name" value="Type I PLP-dependent aspartate aminotransferase-like (Major domain)"/>
    <property type="match status" value="1"/>
</dbReference>
<dbReference type="GO" id="GO:0032259">
    <property type="term" value="P:methylation"/>
    <property type="evidence" value="ECO:0007669"/>
    <property type="project" value="UniProtKB-KW"/>
</dbReference>
<comment type="subunit">
    <text evidence="5 11">Homodimer.</text>
</comment>
<dbReference type="OrthoDB" id="9803846at2"/>
<dbReference type="PIRSF" id="PIRSF000412">
    <property type="entry name" value="SHMT"/>
    <property type="match status" value="1"/>
</dbReference>
<evidence type="ECO:0000256" key="7">
    <source>
        <dbReference type="ARBA" id="ARBA00022563"/>
    </source>
</evidence>
<evidence type="ECO:0000256" key="3">
    <source>
        <dbReference type="ARBA" id="ARBA00004496"/>
    </source>
</evidence>
<keyword evidence="14" id="KW-0489">Methyltransferase</keyword>
<evidence type="ECO:0000256" key="9">
    <source>
        <dbReference type="ARBA" id="ARBA00022679"/>
    </source>
</evidence>
<comment type="function">
    <text evidence="11">Catalyzes the reversible interconversion of serine and glycine with tetrahydrofolate (THF) serving as the one-carbon carrier. This reaction serves as the major source of one-carbon groups required for the biosynthesis of purines, thymidylate, methionine, and other important biomolecules. Also exhibits THF-independent aldolase activity toward beta-hydroxyamino acids, producing glycine and aldehydes, via a retro-aldol mechanism.</text>
</comment>
<dbReference type="SUPFAM" id="SSF53383">
    <property type="entry name" value="PLP-dependent transferases"/>
    <property type="match status" value="1"/>
</dbReference>
<evidence type="ECO:0000256" key="10">
    <source>
        <dbReference type="ARBA" id="ARBA00022898"/>
    </source>
</evidence>
<dbReference type="InterPro" id="IPR015424">
    <property type="entry name" value="PyrdxlP-dep_Trfase"/>
</dbReference>
<feature type="binding site" evidence="11">
    <location>
        <position position="246"/>
    </location>
    <ligand>
        <name>(6S)-5,6,7,8-tetrahydrofolate</name>
        <dbReference type="ChEBI" id="CHEBI:57453"/>
    </ligand>
</feature>
<sequence length="417" mass="44961">MFSKDMTIASFDEEIAKAIAAEEKRQEAHIELIASENYCSPRVMQAQGSYLTNKYAEGYPGKRYYGGCEHVDTVEQLAIDRAKTLFSADYANVQPHSGSQANGAVFLALLEPGDTVLGMDLAHGGHLTHGAKVNFSGRSYNAVGYGLDPETGLIDYDNVQKLAEEYRPKMIIAGFSAYSQVLDFERFRAIADSVGAYLLVDMAHVAGLVAAGLYPNPIPFADVVTTTTHKTLRGPRGGLILARANEEIEKKLNSAIFPGIQGGPLMHVIAAKAVSFLEALDPSFQTYQEAVLENAKAMAKVFNSRGYDVVSGGTKNHLMLISLISKGLTGKAADAALSRAHITVNKNSVPNDPQSPFVTSGIRIGTPAITTRGFGVAEAKKVATWICDILDDIDNEEIITEVRHKVGELCAQFPVYA</sequence>
<dbReference type="GO" id="GO:0035999">
    <property type="term" value="P:tetrahydrofolate interconversion"/>
    <property type="evidence" value="ECO:0007669"/>
    <property type="project" value="UniProtKB-UniRule"/>
</dbReference>
<dbReference type="FunFam" id="3.90.1150.10:FF:000003">
    <property type="entry name" value="Serine hydroxymethyltransferase"/>
    <property type="match status" value="1"/>
</dbReference>
<dbReference type="HAMAP" id="MF_00051">
    <property type="entry name" value="SHMT"/>
    <property type="match status" value="1"/>
</dbReference>
<evidence type="ECO:0000256" key="11">
    <source>
        <dbReference type="HAMAP-Rule" id="MF_00051"/>
    </source>
</evidence>
<dbReference type="FunFam" id="3.40.640.10:FF:000001">
    <property type="entry name" value="Serine hydroxymethyltransferase"/>
    <property type="match status" value="1"/>
</dbReference>
<dbReference type="NCBIfam" id="NF000586">
    <property type="entry name" value="PRK00011.1"/>
    <property type="match status" value="1"/>
</dbReference>
<gene>
    <name evidence="14" type="primary">glyA2</name>
    <name evidence="11" type="synonym">glyA</name>
    <name evidence="14" type="ORF">NCTC10717_01800</name>
</gene>
<feature type="domain" description="Serine hydroxymethyltransferase-like" evidence="13">
    <location>
        <begin position="9"/>
        <end position="386"/>
    </location>
</feature>
<dbReference type="UniPathway" id="UPA00288">
    <property type="reaction ID" value="UER01023"/>
</dbReference>
<dbReference type="InterPro" id="IPR019798">
    <property type="entry name" value="Ser_HO-MeTrfase_PLP_BS"/>
</dbReference>
<feature type="site" description="Plays an important role in substrate specificity" evidence="11">
    <location>
        <position position="229"/>
    </location>
</feature>
<dbReference type="PANTHER" id="PTHR11680">
    <property type="entry name" value="SERINE HYDROXYMETHYLTRANSFERASE"/>
    <property type="match status" value="1"/>
</dbReference>
<dbReference type="AlphaFoldDB" id="A0A380N2B6"/>
<evidence type="ECO:0000256" key="1">
    <source>
        <dbReference type="ARBA" id="ARBA00001528"/>
    </source>
</evidence>